<dbReference type="AlphaFoldDB" id="A0ABD1XDE3"/>
<reference evidence="3" key="1">
    <citation type="submission" date="2024-07" db="EMBL/GenBank/DDBJ databases">
        <title>Two chromosome-level genome assemblies of Korean endemic species Abeliophyllum distichum and Forsythia ovata (Oleaceae).</title>
        <authorList>
            <person name="Jang H."/>
        </authorList>
    </citation>
    <scope>NUCLEOTIDE SEQUENCE [LARGE SCALE GENOMIC DNA]</scope>
</reference>
<name>A0ABD1XDE3_9LAMI</name>
<evidence type="ECO:0000313" key="3">
    <source>
        <dbReference type="Proteomes" id="UP001604277"/>
    </source>
</evidence>
<proteinExistence type="predicted"/>
<comment type="caution">
    <text evidence="2">The sequence shown here is derived from an EMBL/GenBank/DDBJ whole genome shotgun (WGS) entry which is preliminary data.</text>
</comment>
<feature type="transmembrane region" description="Helical" evidence="1">
    <location>
        <begin position="82"/>
        <end position="102"/>
    </location>
</feature>
<keyword evidence="1" id="KW-0472">Membrane</keyword>
<sequence>MASGIAVALQVGVNYHYRFRNLELPLPFVVQKCFPPCLRHEFSRFLSEIGSDIMAKKLLLSMVAYCISVRVCYSLISRVCFLWSGRVLLFFVVMIYGTFWSIN</sequence>
<protein>
    <submittedName>
        <fullName evidence="2">Uncharacterized protein</fullName>
    </submittedName>
</protein>
<keyword evidence="3" id="KW-1185">Reference proteome</keyword>
<keyword evidence="1" id="KW-1133">Transmembrane helix</keyword>
<dbReference type="Proteomes" id="UP001604277">
    <property type="component" value="Unassembled WGS sequence"/>
</dbReference>
<accession>A0ABD1XDE3</accession>
<organism evidence="2 3">
    <name type="scientific">Forsythia ovata</name>
    <dbReference type="NCBI Taxonomy" id="205694"/>
    <lineage>
        <taxon>Eukaryota</taxon>
        <taxon>Viridiplantae</taxon>
        <taxon>Streptophyta</taxon>
        <taxon>Embryophyta</taxon>
        <taxon>Tracheophyta</taxon>
        <taxon>Spermatophyta</taxon>
        <taxon>Magnoliopsida</taxon>
        <taxon>eudicotyledons</taxon>
        <taxon>Gunneridae</taxon>
        <taxon>Pentapetalae</taxon>
        <taxon>asterids</taxon>
        <taxon>lamiids</taxon>
        <taxon>Lamiales</taxon>
        <taxon>Oleaceae</taxon>
        <taxon>Forsythieae</taxon>
        <taxon>Forsythia</taxon>
    </lineage>
</organism>
<dbReference type="EMBL" id="JBFOLJ010000001">
    <property type="protein sequence ID" value="KAL2559996.1"/>
    <property type="molecule type" value="Genomic_DNA"/>
</dbReference>
<evidence type="ECO:0000313" key="2">
    <source>
        <dbReference type="EMBL" id="KAL2559996.1"/>
    </source>
</evidence>
<gene>
    <name evidence="2" type="ORF">Fot_04735</name>
</gene>
<evidence type="ECO:0000256" key="1">
    <source>
        <dbReference type="SAM" id="Phobius"/>
    </source>
</evidence>
<keyword evidence="1" id="KW-0812">Transmembrane</keyword>